<evidence type="ECO:0000256" key="9">
    <source>
        <dbReference type="ARBA" id="ARBA00049534"/>
    </source>
</evidence>
<evidence type="ECO:0000256" key="2">
    <source>
        <dbReference type="ARBA" id="ARBA00022490"/>
    </source>
</evidence>
<keyword evidence="7 10" id="KW-0456">Lyase</keyword>
<name>A0A657Q136_9GAMM</name>
<gene>
    <name evidence="10" type="primary">hisH</name>
    <name evidence="13" type="ORF">C3L24_13435</name>
</gene>
<dbReference type="GO" id="GO:0005737">
    <property type="term" value="C:cytoplasm"/>
    <property type="evidence" value="ECO:0007669"/>
    <property type="project" value="UniProtKB-SubCell"/>
</dbReference>
<sequence>MSRTIAVIDYGMGNLRSVAKAIEHVAGPGDRVLVTDQPQRILSADRVVFPGQGAARDCMAAISEHHLNRAVLDAAHSKPFFGICMGMQVLLGHSDENGGTDLLGLFPGNVTRFPEGQVVNGQRLKIPQMGWNRVSQCNPHPLWEGVGQGSRFYFVHSYYVQPEDPGLVAATTDYGVEFPSVLARDNLFATQFHPEKSAEAGLCLLRNFLDWDI</sequence>
<evidence type="ECO:0000256" key="7">
    <source>
        <dbReference type="ARBA" id="ARBA00023239"/>
    </source>
</evidence>
<reference evidence="13 14" key="1">
    <citation type="submission" date="2018-01" db="EMBL/GenBank/DDBJ databases">
        <title>Novel co-symbiosis in the lucinid bivalve Phacoides pectinatus.</title>
        <authorList>
            <person name="Lim S.J."/>
            <person name="Davis B.G."/>
            <person name="Gill D.E."/>
            <person name="Engel A.S."/>
            <person name="Anderson L.C."/>
            <person name="Campbell B.J."/>
        </authorList>
    </citation>
    <scope>NUCLEOTIDE SEQUENCE [LARGE SCALE GENOMIC DNA]</scope>
    <source>
        <strain evidence="13">N3_P5</strain>
    </source>
</reference>
<evidence type="ECO:0000313" key="14">
    <source>
        <dbReference type="Proteomes" id="UP000250928"/>
    </source>
</evidence>
<dbReference type="InterPro" id="IPR017926">
    <property type="entry name" value="GATASE"/>
</dbReference>
<keyword evidence="6 10" id="KW-0368">Histidine biosynthesis</keyword>
<dbReference type="PANTHER" id="PTHR42701:SF2">
    <property type="entry name" value="IMIDAZOLE GLYCEROL PHOSPHATE SYNTHASE SUBUNIT HISH 1"/>
    <property type="match status" value="1"/>
</dbReference>
<dbReference type="GO" id="GO:0000107">
    <property type="term" value="F:imidazoleglycerol-phosphate synthase activity"/>
    <property type="evidence" value="ECO:0007669"/>
    <property type="project" value="UniProtKB-UniRule"/>
</dbReference>
<evidence type="ECO:0000256" key="10">
    <source>
        <dbReference type="HAMAP-Rule" id="MF_00278"/>
    </source>
</evidence>
<comment type="pathway">
    <text evidence="1 10">Amino-acid biosynthesis; L-histidine biosynthesis; L-histidine from 5-phospho-alpha-D-ribose 1-diphosphate: step 5/9.</text>
</comment>
<dbReference type="Gene3D" id="3.40.50.880">
    <property type="match status" value="1"/>
</dbReference>
<feature type="active site" description="Nucleophile" evidence="10 11">
    <location>
        <position position="84"/>
    </location>
</feature>
<comment type="function">
    <text evidence="10">IGPS catalyzes the conversion of PRFAR and glutamine to IGP, AICAR and glutamate. The HisH subunit catalyzes the hydrolysis of glutamine to glutamate and ammonia as part of the synthesis of IGP and AICAR. The resulting ammonia molecule is channeled to the active site of HisF.</text>
</comment>
<dbReference type="InterPro" id="IPR010139">
    <property type="entry name" value="Imidazole-glycPsynth_HisH"/>
</dbReference>
<dbReference type="EC" id="3.5.1.2" evidence="10"/>
<evidence type="ECO:0000256" key="8">
    <source>
        <dbReference type="ARBA" id="ARBA00047838"/>
    </source>
</evidence>
<organism evidence="13 14">
    <name type="scientific">Candidatus Sedimenticola endophacoides</name>
    <dbReference type="NCBI Taxonomy" id="2548426"/>
    <lineage>
        <taxon>Bacteria</taxon>
        <taxon>Pseudomonadati</taxon>
        <taxon>Pseudomonadota</taxon>
        <taxon>Gammaproteobacteria</taxon>
        <taxon>Chromatiales</taxon>
        <taxon>Sedimenticolaceae</taxon>
        <taxon>Sedimenticola</taxon>
    </lineage>
</organism>
<dbReference type="PANTHER" id="PTHR42701">
    <property type="entry name" value="IMIDAZOLE GLYCEROL PHOSPHATE SYNTHASE SUBUNIT HISH"/>
    <property type="match status" value="1"/>
</dbReference>
<evidence type="ECO:0000256" key="4">
    <source>
        <dbReference type="ARBA" id="ARBA00022801"/>
    </source>
</evidence>
<evidence type="ECO:0000256" key="3">
    <source>
        <dbReference type="ARBA" id="ARBA00022605"/>
    </source>
</evidence>
<evidence type="ECO:0000256" key="5">
    <source>
        <dbReference type="ARBA" id="ARBA00022962"/>
    </source>
</evidence>
<feature type="active site" evidence="10 11">
    <location>
        <position position="193"/>
    </location>
</feature>
<dbReference type="NCBIfam" id="TIGR01855">
    <property type="entry name" value="IMP_synth_hisH"/>
    <property type="match status" value="1"/>
</dbReference>
<dbReference type="PIRSF" id="PIRSF000495">
    <property type="entry name" value="Amidotransf_hisH"/>
    <property type="match status" value="1"/>
</dbReference>
<feature type="active site" evidence="10 11">
    <location>
        <position position="195"/>
    </location>
</feature>
<feature type="domain" description="Glutamine amidotransferase" evidence="12">
    <location>
        <begin position="7"/>
        <end position="208"/>
    </location>
</feature>
<dbReference type="Proteomes" id="UP000250928">
    <property type="component" value="Unassembled WGS sequence"/>
</dbReference>
<accession>A0A657Q136</accession>
<dbReference type="UniPathway" id="UPA00031">
    <property type="reaction ID" value="UER00010"/>
</dbReference>
<dbReference type="HAMAP" id="MF_00278">
    <property type="entry name" value="HisH"/>
    <property type="match status" value="1"/>
</dbReference>
<comment type="caution">
    <text evidence="13">The sequence shown here is derived from an EMBL/GenBank/DDBJ whole genome shotgun (WGS) entry which is preliminary data.</text>
</comment>
<keyword evidence="2 10" id="KW-0963">Cytoplasm</keyword>
<keyword evidence="5 10" id="KW-0315">Glutamine amidotransferase</keyword>
<dbReference type="GO" id="GO:0016829">
    <property type="term" value="F:lyase activity"/>
    <property type="evidence" value="ECO:0007669"/>
    <property type="project" value="UniProtKB-KW"/>
</dbReference>
<dbReference type="EMBL" id="PQCO01000325">
    <property type="protein sequence ID" value="PUD98087.1"/>
    <property type="molecule type" value="Genomic_DNA"/>
</dbReference>
<keyword evidence="4 10" id="KW-0378">Hydrolase</keyword>
<comment type="subcellular location">
    <subcellularLocation>
        <location evidence="10">Cytoplasm</location>
    </subcellularLocation>
</comment>
<dbReference type="AlphaFoldDB" id="A0A657Q136"/>
<dbReference type="SUPFAM" id="SSF52317">
    <property type="entry name" value="Class I glutamine amidotransferase-like"/>
    <property type="match status" value="1"/>
</dbReference>
<dbReference type="GO" id="GO:0004359">
    <property type="term" value="F:glutaminase activity"/>
    <property type="evidence" value="ECO:0007669"/>
    <property type="project" value="UniProtKB-EC"/>
</dbReference>
<evidence type="ECO:0000256" key="6">
    <source>
        <dbReference type="ARBA" id="ARBA00023102"/>
    </source>
</evidence>
<comment type="catalytic activity">
    <reaction evidence="8 10">
        <text>5-[(5-phospho-1-deoxy-D-ribulos-1-ylimino)methylamino]-1-(5-phospho-beta-D-ribosyl)imidazole-4-carboxamide + L-glutamine = D-erythro-1-(imidazol-4-yl)glycerol 3-phosphate + 5-amino-1-(5-phospho-beta-D-ribosyl)imidazole-4-carboxamide + L-glutamate + H(+)</text>
        <dbReference type="Rhea" id="RHEA:24793"/>
        <dbReference type="ChEBI" id="CHEBI:15378"/>
        <dbReference type="ChEBI" id="CHEBI:29985"/>
        <dbReference type="ChEBI" id="CHEBI:58278"/>
        <dbReference type="ChEBI" id="CHEBI:58359"/>
        <dbReference type="ChEBI" id="CHEBI:58475"/>
        <dbReference type="ChEBI" id="CHEBI:58525"/>
        <dbReference type="EC" id="4.3.2.10"/>
    </reaction>
</comment>
<protein>
    <recommendedName>
        <fullName evidence="10">Imidazole glycerol phosphate synthase subunit HisH</fullName>
        <ecNumber evidence="10">4.3.2.10</ecNumber>
    </recommendedName>
    <alternativeName>
        <fullName evidence="10">IGP synthase glutaminase subunit</fullName>
        <ecNumber evidence="10">3.5.1.2</ecNumber>
    </alternativeName>
    <alternativeName>
        <fullName evidence="10">IGP synthase subunit HisH</fullName>
    </alternativeName>
    <alternativeName>
        <fullName evidence="10">ImGP synthase subunit HisH</fullName>
        <shortName evidence="10">IGPS subunit HisH</shortName>
    </alternativeName>
</protein>
<dbReference type="CDD" id="cd01748">
    <property type="entry name" value="GATase1_IGP_Synthase"/>
    <property type="match status" value="1"/>
</dbReference>
<evidence type="ECO:0000256" key="1">
    <source>
        <dbReference type="ARBA" id="ARBA00005091"/>
    </source>
</evidence>
<evidence type="ECO:0000256" key="11">
    <source>
        <dbReference type="PIRSR" id="PIRSR000495-1"/>
    </source>
</evidence>
<evidence type="ECO:0000313" key="13">
    <source>
        <dbReference type="EMBL" id="PUD98087.1"/>
    </source>
</evidence>
<dbReference type="InterPro" id="IPR029062">
    <property type="entry name" value="Class_I_gatase-like"/>
</dbReference>
<dbReference type="GO" id="GO:0000105">
    <property type="term" value="P:L-histidine biosynthetic process"/>
    <property type="evidence" value="ECO:0007669"/>
    <property type="project" value="UniProtKB-UniRule"/>
</dbReference>
<keyword evidence="3 10" id="KW-0028">Amino-acid biosynthesis</keyword>
<dbReference type="EC" id="4.3.2.10" evidence="10"/>
<comment type="catalytic activity">
    <reaction evidence="9 10">
        <text>L-glutamine + H2O = L-glutamate + NH4(+)</text>
        <dbReference type="Rhea" id="RHEA:15889"/>
        <dbReference type="ChEBI" id="CHEBI:15377"/>
        <dbReference type="ChEBI" id="CHEBI:28938"/>
        <dbReference type="ChEBI" id="CHEBI:29985"/>
        <dbReference type="ChEBI" id="CHEBI:58359"/>
        <dbReference type="EC" id="3.5.1.2"/>
    </reaction>
</comment>
<dbReference type="PROSITE" id="PS51273">
    <property type="entry name" value="GATASE_TYPE_1"/>
    <property type="match status" value="1"/>
</dbReference>
<proteinExistence type="inferred from homology"/>
<comment type="subunit">
    <text evidence="10">Heterodimer of HisH and HisF.</text>
</comment>
<evidence type="ECO:0000259" key="12">
    <source>
        <dbReference type="Pfam" id="PF00117"/>
    </source>
</evidence>
<dbReference type="Pfam" id="PF00117">
    <property type="entry name" value="GATase"/>
    <property type="match status" value="1"/>
</dbReference>